<reference evidence="2 3" key="1">
    <citation type="journal article" date="2016" name="Nat. Commun.">
        <title>Thousands of microbial genomes shed light on interconnected biogeochemical processes in an aquifer system.</title>
        <authorList>
            <person name="Anantharaman K."/>
            <person name="Brown C.T."/>
            <person name="Hug L.A."/>
            <person name="Sharon I."/>
            <person name="Castelle C.J."/>
            <person name="Probst A.J."/>
            <person name="Thomas B.C."/>
            <person name="Singh A."/>
            <person name="Wilkins M.J."/>
            <person name="Karaoz U."/>
            <person name="Brodie E.L."/>
            <person name="Williams K.H."/>
            <person name="Hubbard S.S."/>
            <person name="Banfield J.F."/>
        </authorList>
    </citation>
    <scope>NUCLEOTIDE SEQUENCE [LARGE SCALE GENOMIC DNA]</scope>
</reference>
<gene>
    <name evidence="2" type="ORF">A2988_00785</name>
</gene>
<sequence length="202" mass="23086">MYVPSKRVRNVSLSVIAIAFIGYPILTYLAKHNKPIAKFLTAIHSVIYPRSFCGVEKKGCDELRVLPKVLQNKKIIFSKGINIKFDPYESLKEVAESGTVGFLDTDSWKLSNEFVDPASQKRGYVAEREYKTVRAVYHYNCSYCIDSSDYAYIVLEDSAGNRFTALLNDISDIPGRDIPWDEQLPFLLDKRNADKWELKDTN</sequence>
<proteinExistence type="predicted"/>
<dbReference type="EMBL" id="MEYS01000002">
    <property type="protein sequence ID" value="OGD34006.1"/>
    <property type="molecule type" value="Genomic_DNA"/>
</dbReference>
<comment type="caution">
    <text evidence="2">The sequence shown here is derived from an EMBL/GenBank/DDBJ whole genome shotgun (WGS) entry which is preliminary data.</text>
</comment>
<dbReference type="STRING" id="1797298.A2988_00785"/>
<protein>
    <submittedName>
        <fullName evidence="2">Uncharacterized protein</fullName>
    </submittedName>
</protein>
<keyword evidence="1" id="KW-0812">Transmembrane</keyword>
<accession>A0A1F5BTV6</accession>
<dbReference type="Proteomes" id="UP000176650">
    <property type="component" value="Unassembled WGS sequence"/>
</dbReference>
<evidence type="ECO:0000313" key="2">
    <source>
        <dbReference type="EMBL" id="OGD34006.1"/>
    </source>
</evidence>
<evidence type="ECO:0000313" key="3">
    <source>
        <dbReference type="Proteomes" id="UP000176650"/>
    </source>
</evidence>
<name>A0A1F5BTV6_9BACT</name>
<feature type="transmembrane region" description="Helical" evidence="1">
    <location>
        <begin position="12"/>
        <end position="30"/>
    </location>
</feature>
<keyword evidence="1" id="KW-0472">Membrane</keyword>
<dbReference type="AlphaFoldDB" id="A0A1F5BTV6"/>
<keyword evidence="1" id="KW-1133">Transmembrane helix</keyword>
<evidence type="ECO:0000256" key="1">
    <source>
        <dbReference type="SAM" id="Phobius"/>
    </source>
</evidence>
<organism evidence="2 3">
    <name type="scientific">Candidatus Azambacteria bacterium RIFCSPLOWO2_01_FULL_46_25</name>
    <dbReference type="NCBI Taxonomy" id="1797298"/>
    <lineage>
        <taxon>Bacteria</taxon>
        <taxon>Candidatus Azamiibacteriota</taxon>
    </lineage>
</organism>